<reference evidence="3 4" key="1">
    <citation type="submission" date="2020-01" db="EMBL/GenBank/DDBJ databases">
        <authorList>
            <person name="Gulvik C.A."/>
            <person name="Batra D.G."/>
        </authorList>
    </citation>
    <scope>NUCLEOTIDE SEQUENCE [LARGE SCALE GENOMIC DNA]</scope>
    <source>
        <strain evidence="3 4">W9323</strain>
    </source>
</reference>
<evidence type="ECO:0000256" key="1">
    <source>
        <dbReference type="ARBA" id="ARBA00011040"/>
    </source>
</evidence>
<protein>
    <submittedName>
        <fullName evidence="3">ArsA family ATPase</fullName>
    </submittedName>
</protein>
<dbReference type="RefSeq" id="WP_173220683.1">
    <property type="nucleotide sequence ID" value="NZ_CP048104.1"/>
</dbReference>
<feature type="domain" description="ArsA/GET3 Anion-transporting ATPase-like" evidence="2">
    <location>
        <begin position="20"/>
        <end position="323"/>
    </location>
</feature>
<proteinExistence type="inferred from homology"/>
<gene>
    <name evidence="3" type="ORF">GXN76_03880</name>
</gene>
<accession>A0A7D4CKV8</accession>
<organism evidence="3 4">
    <name type="scientific">Kroppenstedtia pulmonis</name>
    <dbReference type="NCBI Taxonomy" id="1380685"/>
    <lineage>
        <taxon>Bacteria</taxon>
        <taxon>Bacillati</taxon>
        <taxon>Bacillota</taxon>
        <taxon>Bacilli</taxon>
        <taxon>Bacillales</taxon>
        <taxon>Thermoactinomycetaceae</taxon>
        <taxon>Kroppenstedtia</taxon>
    </lineage>
</organism>
<dbReference type="Proteomes" id="UP000503088">
    <property type="component" value="Chromosome"/>
</dbReference>
<sequence length="331" mass="37409">MLLRRQGKKEKPSSFRPRERIAFFGGKGGVGKTTCSASYAVALAEQGNRTLLVSTDPAHSAGDLLNIKAGSQPVKVTDHLWLQEISPEEASRRYMMEVKENMRGLAAPGLWKEVERQMDFAAASPGADEAALFDEMVSIILSTESEYDHVVFDTAPTGHTLRLLSLPELMGVWVEGMLARRKKTQELHRMLNHVTEIREEPKDQVYQILERRKNRFAAARKRLLNPNMTAFYFVLNPERLSIMESAKAMGLLDQYGIPIGGILVNRVLPCEAEGAFLIRMREQQQKYLQEIEKHFGHLPQLSIPLEPEEIQGLEGVRRLAVRMQNESFGIL</sequence>
<comment type="similarity">
    <text evidence="1">Belongs to the arsA ATPase family.</text>
</comment>
<dbReference type="NCBIfam" id="TIGR00345">
    <property type="entry name" value="GET3_arsA_TRC40"/>
    <property type="match status" value="1"/>
</dbReference>
<dbReference type="PANTHER" id="PTHR10803:SF3">
    <property type="entry name" value="ATPASE GET3"/>
    <property type="match status" value="1"/>
</dbReference>
<dbReference type="GO" id="GO:0005524">
    <property type="term" value="F:ATP binding"/>
    <property type="evidence" value="ECO:0007669"/>
    <property type="project" value="InterPro"/>
</dbReference>
<dbReference type="GO" id="GO:0016887">
    <property type="term" value="F:ATP hydrolysis activity"/>
    <property type="evidence" value="ECO:0007669"/>
    <property type="project" value="InterPro"/>
</dbReference>
<dbReference type="InterPro" id="IPR025723">
    <property type="entry name" value="ArsA/GET3_ATPase-like"/>
</dbReference>
<dbReference type="Gene3D" id="3.40.50.300">
    <property type="entry name" value="P-loop containing nucleotide triphosphate hydrolases"/>
    <property type="match status" value="1"/>
</dbReference>
<evidence type="ECO:0000313" key="3">
    <source>
        <dbReference type="EMBL" id="QKG83698.1"/>
    </source>
</evidence>
<evidence type="ECO:0000313" key="4">
    <source>
        <dbReference type="Proteomes" id="UP000503088"/>
    </source>
</evidence>
<name>A0A7D4CKV8_9BACL</name>
<dbReference type="KEGG" id="kpul:GXN76_03880"/>
<dbReference type="InterPro" id="IPR016300">
    <property type="entry name" value="ATPase_ArsA/GET3"/>
</dbReference>
<keyword evidence="4" id="KW-1185">Reference proteome</keyword>
<evidence type="ECO:0000259" key="2">
    <source>
        <dbReference type="Pfam" id="PF02374"/>
    </source>
</evidence>
<dbReference type="CDD" id="cd02035">
    <property type="entry name" value="ArsA"/>
    <property type="match status" value="1"/>
</dbReference>
<dbReference type="AlphaFoldDB" id="A0A7D4CKV8"/>
<dbReference type="PANTHER" id="PTHR10803">
    <property type="entry name" value="ARSENICAL PUMP-DRIVING ATPASE ARSENITE-TRANSLOCATING ATPASE"/>
    <property type="match status" value="1"/>
</dbReference>
<dbReference type="EMBL" id="CP048104">
    <property type="protein sequence ID" value="QKG83698.1"/>
    <property type="molecule type" value="Genomic_DNA"/>
</dbReference>
<dbReference type="SUPFAM" id="SSF52540">
    <property type="entry name" value="P-loop containing nucleoside triphosphate hydrolases"/>
    <property type="match status" value="1"/>
</dbReference>
<dbReference type="Pfam" id="PF02374">
    <property type="entry name" value="ArsA_ATPase"/>
    <property type="match status" value="1"/>
</dbReference>
<dbReference type="InterPro" id="IPR027417">
    <property type="entry name" value="P-loop_NTPase"/>
</dbReference>